<evidence type="ECO:0000313" key="1">
    <source>
        <dbReference type="EMBL" id="MCE3049632.1"/>
    </source>
</evidence>
<dbReference type="EMBL" id="JACEIK010007026">
    <property type="protein sequence ID" value="MCE3049632.1"/>
    <property type="molecule type" value="Genomic_DNA"/>
</dbReference>
<protein>
    <submittedName>
        <fullName evidence="1">Uncharacterized protein</fullName>
    </submittedName>
</protein>
<organism evidence="1 2">
    <name type="scientific">Datura stramonium</name>
    <name type="common">Jimsonweed</name>
    <name type="synonym">Common thornapple</name>
    <dbReference type="NCBI Taxonomy" id="4076"/>
    <lineage>
        <taxon>Eukaryota</taxon>
        <taxon>Viridiplantae</taxon>
        <taxon>Streptophyta</taxon>
        <taxon>Embryophyta</taxon>
        <taxon>Tracheophyta</taxon>
        <taxon>Spermatophyta</taxon>
        <taxon>Magnoliopsida</taxon>
        <taxon>eudicotyledons</taxon>
        <taxon>Gunneridae</taxon>
        <taxon>Pentapetalae</taxon>
        <taxon>asterids</taxon>
        <taxon>lamiids</taxon>
        <taxon>Solanales</taxon>
        <taxon>Solanaceae</taxon>
        <taxon>Solanoideae</taxon>
        <taxon>Datureae</taxon>
        <taxon>Datura</taxon>
    </lineage>
</organism>
<reference evidence="1 2" key="1">
    <citation type="journal article" date="2021" name="BMC Genomics">
        <title>Datura genome reveals duplications of psychoactive alkaloid biosynthetic genes and high mutation rate following tissue culture.</title>
        <authorList>
            <person name="Rajewski A."/>
            <person name="Carter-House D."/>
            <person name="Stajich J."/>
            <person name="Litt A."/>
        </authorList>
    </citation>
    <scope>NUCLEOTIDE SEQUENCE [LARGE SCALE GENOMIC DNA]</scope>
    <source>
        <strain evidence="1">AR-01</strain>
    </source>
</reference>
<accession>A0ABS8WHW4</accession>
<comment type="caution">
    <text evidence="1">The sequence shown here is derived from an EMBL/GenBank/DDBJ whole genome shotgun (WGS) entry which is preliminary data.</text>
</comment>
<keyword evidence="2" id="KW-1185">Reference proteome</keyword>
<evidence type="ECO:0000313" key="2">
    <source>
        <dbReference type="Proteomes" id="UP000823775"/>
    </source>
</evidence>
<sequence>MGVKMSPFERLIQSPKVSFYAKFLQLINEMWRREERKDVVLIPVMIQIEFLANCMIGFHSRYQQANQGYWYPRDEDQVSIKHLEERMNLLASQMESKASMITHEPMKEDTTLTPSNVDDEDIEWEVEDSFFKDIRRHSLEY</sequence>
<dbReference type="Proteomes" id="UP000823775">
    <property type="component" value="Unassembled WGS sequence"/>
</dbReference>
<gene>
    <name evidence="1" type="ORF">HAX54_045435</name>
</gene>
<name>A0ABS8WHW4_DATST</name>
<proteinExistence type="predicted"/>